<feature type="transmembrane region" description="Helical" evidence="7">
    <location>
        <begin position="16"/>
        <end position="43"/>
    </location>
</feature>
<gene>
    <name evidence="8" type="ORF">MELIAE_LOCUS13011</name>
</gene>
<evidence type="ECO:0000256" key="2">
    <source>
        <dbReference type="ARBA" id="ARBA00022448"/>
    </source>
</evidence>
<keyword evidence="4" id="KW-0769">Symport</keyword>
<evidence type="ECO:0000256" key="3">
    <source>
        <dbReference type="ARBA" id="ARBA00022692"/>
    </source>
</evidence>
<feature type="transmembrane region" description="Helical" evidence="7">
    <location>
        <begin position="312"/>
        <end position="330"/>
    </location>
</feature>
<accession>A0A9P0BJA0</accession>
<dbReference type="PANTHER" id="PTHR11662">
    <property type="entry name" value="SOLUTE CARRIER FAMILY 17"/>
    <property type="match status" value="1"/>
</dbReference>
<feature type="transmembrane region" description="Helical" evidence="7">
    <location>
        <begin position="212"/>
        <end position="231"/>
    </location>
</feature>
<dbReference type="GO" id="GO:0006820">
    <property type="term" value="P:monoatomic anion transport"/>
    <property type="evidence" value="ECO:0007669"/>
    <property type="project" value="TreeGrafter"/>
</dbReference>
<dbReference type="Proteomes" id="UP001154078">
    <property type="component" value="Chromosome 9"/>
</dbReference>
<evidence type="ECO:0000256" key="7">
    <source>
        <dbReference type="SAM" id="Phobius"/>
    </source>
</evidence>
<dbReference type="GO" id="GO:0015293">
    <property type="term" value="F:symporter activity"/>
    <property type="evidence" value="ECO:0007669"/>
    <property type="project" value="UniProtKB-KW"/>
</dbReference>
<evidence type="ECO:0008006" key="10">
    <source>
        <dbReference type="Google" id="ProtNLM"/>
    </source>
</evidence>
<dbReference type="PANTHER" id="PTHR11662:SF336">
    <property type="entry name" value="LP19554P"/>
    <property type="match status" value="1"/>
</dbReference>
<comment type="subcellular location">
    <subcellularLocation>
        <location evidence="1">Membrane</location>
        <topology evidence="1">Multi-pass membrane protein</topology>
    </subcellularLocation>
</comment>
<dbReference type="InterPro" id="IPR036259">
    <property type="entry name" value="MFS_trans_sf"/>
</dbReference>
<feature type="transmembrane region" description="Helical" evidence="7">
    <location>
        <begin position="443"/>
        <end position="462"/>
    </location>
</feature>
<dbReference type="OrthoDB" id="2985014at2759"/>
<keyword evidence="9" id="KW-1185">Reference proteome</keyword>
<feature type="transmembrane region" description="Helical" evidence="7">
    <location>
        <begin position="149"/>
        <end position="170"/>
    </location>
</feature>
<dbReference type="CDD" id="cd17318">
    <property type="entry name" value="MFS_SLC17"/>
    <property type="match status" value="1"/>
</dbReference>
<dbReference type="AlphaFoldDB" id="A0A9P0BJA0"/>
<evidence type="ECO:0000256" key="4">
    <source>
        <dbReference type="ARBA" id="ARBA00022847"/>
    </source>
</evidence>
<feature type="transmembrane region" description="Helical" evidence="7">
    <location>
        <begin position="375"/>
        <end position="395"/>
    </location>
</feature>
<dbReference type="InterPro" id="IPR011701">
    <property type="entry name" value="MFS"/>
</dbReference>
<keyword evidence="2" id="KW-0813">Transport</keyword>
<evidence type="ECO:0000313" key="8">
    <source>
        <dbReference type="EMBL" id="CAH0564458.1"/>
    </source>
</evidence>
<keyword evidence="5 7" id="KW-1133">Transmembrane helix</keyword>
<dbReference type="Gene3D" id="1.20.1250.20">
    <property type="entry name" value="MFS general substrate transporter like domains"/>
    <property type="match status" value="2"/>
</dbReference>
<feature type="transmembrane region" description="Helical" evidence="7">
    <location>
        <begin position="182"/>
        <end position="200"/>
    </location>
</feature>
<evidence type="ECO:0000256" key="5">
    <source>
        <dbReference type="ARBA" id="ARBA00022989"/>
    </source>
</evidence>
<dbReference type="SUPFAM" id="SSF103473">
    <property type="entry name" value="MFS general substrate transporter"/>
    <property type="match status" value="1"/>
</dbReference>
<feature type="transmembrane region" description="Helical" evidence="7">
    <location>
        <begin position="122"/>
        <end position="143"/>
    </location>
</feature>
<evidence type="ECO:0000256" key="1">
    <source>
        <dbReference type="ARBA" id="ARBA00004141"/>
    </source>
</evidence>
<protein>
    <recommendedName>
        <fullName evidence="10">Major facilitator superfamily (MFS) profile domain-containing protein</fullName>
    </recommendedName>
</protein>
<organism evidence="8 9">
    <name type="scientific">Brassicogethes aeneus</name>
    <name type="common">Rape pollen beetle</name>
    <name type="synonym">Meligethes aeneus</name>
    <dbReference type="NCBI Taxonomy" id="1431903"/>
    <lineage>
        <taxon>Eukaryota</taxon>
        <taxon>Metazoa</taxon>
        <taxon>Ecdysozoa</taxon>
        <taxon>Arthropoda</taxon>
        <taxon>Hexapoda</taxon>
        <taxon>Insecta</taxon>
        <taxon>Pterygota</taxon>
        <taxon>Neoptera</taxon>
        <taxon>Endopterygota</taxon>
        <taxon>Coleoptera</taxon>
        <taxon>Polyphaga</taxon>
        <taxon>Cucujiformia</taxon>
        <taxon>Nitidulidae</taxon>
        <taxon>Meligethinae</taxon>
        <taxon>Brassicogethes</taxon>
    </lineage>
</organism>
<evidence type="ECO:0000256" key="6">
    <source>
        <dbReference type="ARBA" id="ARBA00023136"/>
    </source>
</evidence>
<reference evidence="8" key="1">
    <citation type="submission" date="2021-12" db="EMBL/GenBank/DDBJ databases">
        <authorList>
            <person name="King R."/>
        </authorList>
    </citation>
    <scope>NUCLEOTIDE SEQUENCE</scope>
</reference>
<feature type="transmembrane region" description="Helical" evidence="7">
    <location>
        <begin position="91"/>
        <end position="110"/>
    </location>
</feature>
<feature type="transmembrane region" description="Helical" evidence="7">
    <location>
        <begin position="269"/>
        <end position="292"/>
    </location>
</feature>
<dbReference type="Pfam" id="PF07690">
    <property type="entry name" value="MFS_1"/>
    <property type="match status" value="1"/>
</dbReference>
<keyword evidence="3 7" id="KW-0812">Transmembrane</keyword>
<name>A0A9P0BJA0_BRAAE</name>
<dbReference type="FunFam" id="1.20.1250.20:FF:000003">
    <property type="entry name" value="Solute carrier family 17 member 3"/>
    <property type="match status" value="1"/>
</dbReference>
<sequence length="496" mass="54686">MACNIFPNDLIPMRSIIWVMLFTCTFILYMIRVNMSILIIAMVEPGKSLDSKVFVPECSLKNNYTNDTGSHFDKYVSYPDYGPRYEWDKKLQGLILSAYFWGFTITGIPGGALAEKFGPTKVITISFLVSGGLTLLGPLAASWHAIALIVSRFLIGLFGGVVYPCLHSLVARWVPAQEKGKFMGALLGGAMGTVCTWPLLGTVIENLGWNWGFFSNGAIVLLWCVAWIYFVRDSPTDHPRINITEKEYIEAGLGVTINKQKKIAPYKDIFTSIPFLALVVLHFGNLWGLFFLMTAGPTFMSSVLGFDLGHTGILAALPYLARLIFGFIFGSIGDFIRKHQWMSTTMTRKSFVFLSHIMPGLLLLGQTFTGCNANWAIILITLSLGLNGSSTLTNLQNSQDLAPNFAATLYGIINCIGSTTGFISPLIVGYLTSKHNGLDEWHIIFYIGSSVYIACAIFFIFFGSGDLQPWNSTEESTTKVGAENHAYISDAENTKV</sequence>
<dbReference type="InterPro" id="IPR050382">
    <property type="entry name" value="MFS_Na/Anion_cotransporter"/>
</dbReference>
<feature type="transmembrane region" description="Helical" evidence="7">
    <location>
        <begin position="407"/>
        <end position="431"/>
    </location>
</feature>
<evidence type="ECO:0000313" key="9">
    <source>
        <dbReference type="Proteomes" id="UP001154078"/>
    </source>
</evidence>
<proteinExistence type="predicted"/>
<keyword evidence="6 7" id="KW-0472">Membrane</keyword>
<dbReference type="EMBL" id="OV121140">
    <property type="protein sequence ID" value="CAH0564458.1"/>
    <property type="molecule type" value="Genomic_DNA"/>
</dbReference>
<dbReference type="GO" id="GO:0016020">
    <property type="term" value="C:membrane"/>
    <property type="evidence" value="ECO:0007669"/>
    <property type="project" value="UniProtKB-SubCell"/>
</dbReference>